<dbReference type="PANTHER" id="PTHR15837:SF5">
    <property type="entry name" value="NYN DOMAIN-CONTAINING PROTEIN"/>
    <property type="match status" value="1"/>
</dbReference>
<dbReference type="Gene3D" id="3.40.50.1010">
    <property type="entry name" value="5'-nuclease"/>
    <property type="match status" value="1"/>
</dbReference>
<feature type="compositionally biased region" description="Polar residues" evidence="1">
    <location>
        <begin position="253"/>
        <end position="272"/>
    </location>
</feature>
<keyword evidence="3" id="KW-1185">Reference proteome</keyword>
<dbReference type="Proteomes" id="UP001302812">
    <property type="component" value="Unassembled WGS sequence"/>
</dbReference>
<accession>A0AAN6QDK5</accession>
<dbReference type="EMBL" id="MU853365">
    <property type="protein sequence ID" value="KAK4108228.1"/>
    <property type="molecule type" value="Genomic_DNA"/>
</dbReference>
<evidence type="ECO:0000313" key="2">
    <source>
        <dbReference type="EMBL" id="KAK4108228.1"/>
    </source>
</evidence>
<evidence type="ECO:0000313" key="3">
    <source>
        <dbReference type="Proteomes" id="UP001302812"/>
    </source>
</evidence>
<dbReference type="GO" id="GO:0005085">
    <property type="term" value="F:guanyl-nucleotide exchange factor activity"/>
    <property type="evidence" value="ECO:0007669"/>
    <property type="project" value="TreeGrafter"/>
</dbReference>
<dbReference type="GO" id="GO:0005634">
    <property type="term" value="C:nucleus"/>
    <property type="evidence" value="ECO:0007669"/>
    <property type="project" value="TreeGrafter"/>
</dbReference>
<dbReference type="GeneID" id="89942329"/>
<sequence length="718" mass="79326">MSTTYFGRPEHDGRRRLGADLDLIANWSRNFALRTPVHSYHLSKLSAEDQAKLFSSDARQFRLRAGPNETVSLETVKDGDADRLVDDPYTVTLDRDMIAMMRTSNYGRSEARNYELLCQVEDAQEESQAISAQKLSDALMRGLDAETAKKLADKAASDVLVSAGRKVVSRWKAERLENLLAPDNATPYSPPPQPNSASITLDDVQFKTTPTPPLTVQPPSFQSAGFAGDQITSQPQHAVKPPSPHASTPGYGSETTVGLTDSSSPTYTTEEMSSPELEFADSFLEEADGGVGLMSYGITEEFADRGYEAVFQTPTLPSRYLDPRDETSGGHLGAGLTKALFALPTAANGMFTSNAVSGALATGDTLGVSMKPLGKVLFAMDGINPPAQTSDNAFDPFIGRISKPDAPAPVFSPERKTTKYPLAEKKPWLGFTCYDVPYKPRNDQLVPKYWTTKLGKERYVRHKISSLKSEDSRLRSDHVLGHVAREPIHIVVDLSNITIGFYNSMKEQRGIPEKKRIAAPAFSFKNFDTILTRDRNVAKRIVAGSLSNTHAKRWPDYMVEARDLGYEMNILQRVLKPASSPRKRKTKGGSRGAESPASGADTSGDDAFLQQMKQGEQGVDELLHLKILQSAMDTPKPSTMVLATGDAASAEYSDGFKKNIERVLAHGWNIELYGWRRNISSAWREPEFVEQWGRQFKIVELDDFCEELFDMTIESLEQ</sequence>
<dbReference type="RefSeq" id="XP_064665798.1">
    <property type="nucleotide sequence ID" value="XM_064818204.1"/>
</dbReference>
<organism evidence="2 3">
    <name type="scientific">Canariomyces notabilis</name>
    <dbReference type="NCBI Taxonomy" id="2074819"/>
    <lineage>
        <taxon>Eukaryota</taxon>
        <taxon>Fungi</taxon>
        <taxon>Dikarya</taxon>
        <taxon>Ascomycota</taxon>
        <taxon>Pezizomycotina</taxon>
        <taxon>Sordariomycetes</taxon>
        <taxon>Sordariomycetidae</taxon>
        <taxon>Sordariales</taxon>
        <taxon>Chaetomiaceae</taxon>
        <taxon>Canariomyces</taxon>
    </lineage>
</organism>
<dbReference type="GO" id="GO:0006606">
    <property type="term" value="P:protein import into nucleus"/>
    <property type="evidence" value="ECO:0007669"/>
    <property type="project" value="TreeGrafter"/>
</dbReference>
<dbReference type="PANTHER" id="PTHR15837">
    <property type="entry name" value="RAN GUANINE NUCLEOTIDE RELEASE FACTOR"/>
    <property type="match status" value="1"/>
</dbReference>
<protein>
    <submittedName>
        <fullName evidence="2">Uncharacterized protein</fullName>
    </submittedName>
</protein>
<reference evidence="2" key="2">
    <citation type="submission" date="2023-05" db="EMBL/GenBank/DDBJ databases">
        <authorList>
            <consortium name="Lawrence Berkeley National Laboratory"/>
            <person name="Steindorff A."/>
            <person name="Hensen N."/>
            <person name="Bonometti L."/>
            <person name="Westerberg I."/>
            <person name="Brannstrom I.O."/>
            <person name="Guillou S."/>
            <person name="Cros-Aarteil S."/>
            <person name="Calhoun S."/>
            <person name="Haridas S."/>
            <person name="Kuo A."/>
            <person name="Mondo S."/>
            <person name="Pangilinan J."/>
            <person name="Riley R."/>
            <person name="Labutti K."/>
            <person name="Andreopoulos B."/>
            <person name="Lipzen A."/>
            <person name="Chen C."/>
            <person name="Yanf M."/>
            <person name="Daum C."/>
            <person name="Ng V."/>
            <person name="Clum A."/>
            <person name="Ohm R."/>
            <person name="Martin F."/>
            <person name="Silar P."/>
            <person name="Natvig D."/>
            <person name="Lalanne C."/>
            <person name="Gautier V."/>
            <person name="Ament-Velasquez S.L."/>
            <person name="Kruys A."/>
            <person name="Hutchinson M.I."/>
            <person name="Powell A.J."/>
            <person name="Barry K."/>
            <person name="Miller A.N."/>
            <person name="Grigoriev I.V."/>
            <person name="Debuchy R."/>
            <person name="Gladieux P."/>
            <person name="Thoren M.H."/>
            <person name="Johannesson H."/>
        </authorList>
    </citation>
    <scope>NUCLEOTIDE SEQUENCE</scope>
    <source>
        <strain evidence="2">CBS 508.74</strain>
    </source>
</reference>
<feature type="region of interest" description="Disordered" evidence="1">
    <location>
        <begin position="206"/>
        <end position="275"/>
    </location>
</feature>
<dbReference type="GO" id="GO:0031267">
    <property type="term" value="F:small GTPase binding"/>
    <property type="evidence" value="ECO:0007669"/>
    <property type="project" value="TreeGrafter"/>
</dbReference>
<comment type="caution">
    <text evidence="2">The sequence shown here is derived from an EMBL/GenBank/DDBJ whole genome shotgun (WGS) entry which is preliminary data.</text>
</comment>
<name>A0AAN6QDK5_9PEZI</name>
<evidence type="ECO:0000256" key="1">
    <source>
        <dbReference type="SAM" id="MobiDB-lite"/>
    </source>
</evidence>
<proteinExistence type="predicted"/>
<feature type="region of interest" description="Disordered" evidence="1">
    <location>
        <begin position="577"/>
        <end position="605"/>
    </location>
</feature>
<dbReference type="CDD" id="cd18724">
    <property type="entry name" value="PIN_LabA-like"/>
    <property type="match status" value="1"/>
</dbReference>
<dbReference type="AlphaFoldDB" id="A0AAN6QDK5"/>
<gene>
    <name evidence="2" type="ORF">N656DRAFT_802076</name>
</gene>
<dbReference type="InterPro" id="IPR007681">
    <property type="entry name" value="Mog1"/>
</dbReference>
<reference evidence="2" key="1">
    <citation type="journal article" date="2023" name="Mol. Phylogenet. Evol.">
        <title>Genome-scale phylogeny and comparative genomics of the fungal order Sordariales.</title>
        <authorList>
            <person name="Hensen N."/>
            <person name="Bonometti L."/>
            <person name="Westerberg I."/>
            <person name="Brannstrom I.O."/>
            <person name="Guillou S."/>
            <person name="Cros-Aarteil S."/>
            <person name="Calhoun S."/>
            <person name="Haridas S."/>
            <person name="Kuo A."/>
            <person name="Mondo S."/>
            <person name="Pangilinan J."/>
            <person name="Riley R."/>
            <person name="LaButti K."/>
            <person name="Andreopoulos B."/>
            <person name="Lipzen A."/>
            <person name="Chen C."/>
            <person name="Yan M."/>
            <person name="Daum C."/>
            <person name="Ng V."/>
            <person name="Clum A."/>
            <person name="Steindorff A."/>
            <person name="Ohm R.A."/>
            <person name="Martin F."/>
            <person name="Silar P."/>
            <person name="Natvig D.O."/>
            <person name="Lalanne C."/>
            <person name="Gautier V."/>
            <person name="Ament-Velasquez S.L."/>
            <person name="Kruys A."/>
            <person name="Hutchinson M.I."/>
            <person name="Powell A.J."/>
            <person name="Barry K."/>
            <person name="Miller A.N."/>
            <person name="Grigoriev I.V."/>
            <person name="Debuchy R."/>
            <person name="Gladieux P."/>
            <person name="Hiltunen Thoren M."/>
            <person name="Johannesson H."/>
        </authorList>
    </citation>
    <scope>NUCLEOTIDE SEQUENCE</scope>
    <source>
        <strain evidence="2">CBS 508.74</strain>
    </source>
</reference>